<dbReference type="InterPro" id="IPR036388">
    <property type="entry name" value="WH-like_DNA-bd_sf"/>
</dbReference>
<dbReference type="SUPFAM" id="SSF48452">
    <property type="entry name" value="TPR-like"/>
    <property type="match status" value="1"/>
</dbReference>
<dbReference type="GO" id="GO:0006355">
    <property type="term" value="P:regulation of DNA-templated transcription"/>
    <property type="evidence" value="ECO:0007669"/>
    <property type="project" value="InterPro"/>
</dbReference>
<dbReference type="InterPro" id="IPR016032">
    <property type="entry name" value="Sig_transdc_resp-reg_C-effctor"/>
</dbReference>
<dbReference type="Gene3D" id="3.40.50.300">
    <property type="entry name" value="P-loop containing nucleotide triphosphate hydrolases"/>
    <property type="match status" value="1"/>
</dbReference>
<dbReference type="PANTHER" id="PTHR47691">
    <property type="entry name" value="REGULATOR-RELATED"/>
    <property type="match status" value="1"/>
</dbReference>
<dbReference type="SUPFAM" id="SSF46894">
    <property type="entry name" value="C-terminal effector domain of the bipartite response regulators"/>
    <property type="match status" value="1"/>
</dbReference>
<feature type="domain" description="OmpR/PhoB-type" evidence="3">
    <location>
        <begin position="10"/>
        <end position="108"/>
    </location>
</feature>
<dbReference type="PRINTS" id="PR00364">
    <property type="entry name" value="DISEASERSIST"/>
</dbReference>
<gene>
    <name evidence="4" type="ORF">BK660_17630</name>
</gene>
<evidence type="ECO:0000256" key="1">
    <source>
        <dbReference type="ARBA" id="ARBA00023125"/>
    </source>
</evidence>
<dbReference type="SMART" id="SM00862">
    <property type="entry name" value="Trans_reg_C"/>
    <property type="match status" value="1"/>
</dbReference>
<dbReference type="GO" id="GO:0003677">
    <property type="term" value="F:DNA binding"/>
    <property type="evidence" value="ECO:0007669"/>
    <property type="project" value="UniProtKB-UniRule"/>
</dbReference>
<sequence>MPGSLDAQSPQSIIFGHFHLLPSQRLLLKSGTPIDLGSRALDVLIALVEHAGEVVSNRDLIRTVWQDVIVDESCLRVHISALRKVLSCAENDVSYITNIPGRGYSFVASISHAPSSDSAQTSYQCPVGELPPRLIRMIGRDETVPAVADLIESHRFVTICGPGGMGKTTVALAAAHHLAPHFQGQLLFQDLSAITDPSLLAGTLASALGIQCRGNDVLEALITCLRGKRLLLVLDSCDHVIVATTRLAEKLYAQTEQVHILVTSREPLRAEGEHLYRLCPLACPPELRGLTAASALTFAAVQLLVERVHNNDNAYILTDGDAPVVGHICRKLDGIALAIELVAGQVEAYGIRGIAELLNNRVSLFWDGRRTALPRHQTLRAMFDWSCDLLSETEAMVLRRLSVLTGVFSLEMVTEIVKSQIDESLVIDAIGRLVTKSLILAERADRSMRYRLPHTMRAYALEKLRASGEVDLTTERHAIYLISLLERLNVPGETLPEYQRIQRYIEQLGNICTTLEWAFSEHGNALLGIRLAAASAPLFVGLSMLDECRRWSERALAARMEVANGTSPRRVQDGTFSMSSMLTSGTLHASPTTRERGFKYVENLDDVLFPPPRNFVTKSAGEFSGHRKSHQQNLSLGARITDPKEIAMMQWTLGEENHPFGQKEWGLRSCRTKSNPGLLKVTGDDFSFGYDYRIRALASLARVLWLRGYPDQAVHIGRQALEDAYNLRHPATICLSKIYLTTVFLWIGDWKAAQNTIDKLLSKAQQNAFETDHAAGLGLKGILLICQGQVDAGIHLLHDCLNVLSIGNHQVLTTMFVKSLAEGFAAKGRYANALEVAGGALEMMENVGETFDTPEILRVIAELYALRPNPDLALAEQYLNRSLACAARQSALAWELRAAISLTRLQLLQGRITEAGDLLQSVYCRFTEGFDSADLCTAKQLLHALSRPEKLKLMTWELPLTRPSLAP</sequence>
<dbReference type="Proteomes" id="UP000285636">
    <property type="component" value="Unassembled WGS sequence"/>
</dbReference>
<accession>A0A423I621</accession>
<dbReference type="PANTHER" id="PTHR47691:SF3">
    <property type="entry name" value="HTH-TYPE TRANSCRIPTIONAL REGULATOR RV0890C-RELATED"/>
    <property type="match status" value="1"/>
</dbReference>
<evidence type="ECO:0000256" key="2">
    <source>
        <dbReference type="PROSITE-ProRule" id="PRU01091"/>
    </source>
</evidence>
<dbReference type="AlphaFoldDB" id="A0A423I621"/>
<protein>
    <recommendedName>
        <fullName evidence="3">OmpR/PhoB-type domain-containing protein</fullName>
    </recommendedName>
</protein>
<feature type="DNA-binding region" description="OmpR/PhoB-type" evidence="2">
    <location>
        <begin position="10"/>
        <end position="108"/>
    </location>
</feature>
<dbReference type="Gene3D" id="1.25.40.10">
    <property type="entry name" value="Tetratricopeptide repeat domain"/>
    <property type="match status" value="1"/>
</dbReference>
<evidence type="ECO:0000313" key="5">
    <source>
        <dbReference type="Proteomes" id="UP000285636"/>
    </source>
</evidence>
<dbReference type="RefSeq" id="WP_185045109.1">
    <property type="nucleotide sequence ID" value="NZ_MOBK01000006.1"/>
</dbReference>
<dbReference type="Pfam" id="PF00486">
    <property type="entry name" value="Trans_reg_C"/>
    <property type="match status" value="1"/>
</dbReference>
<dbReference type="InterPro" id="IPR011990">
    <property type="entry name" value="TPR-like_helical_dom_sf"/>
</dbReference>
<evidence type="ECO:0000259" key="3">
    <source>
        <dbReference type="PROSITE" id="PS51755"/>
    </source>
</evidence>
<dbReference type="EMBL" id="MOBK01000006">
    <property type="protein sequence ID" value="RON20862.1"/>
    <property type="molecule type" value="Genomic_DNA"/>
</dbReference>
<proteinExistence type="predicted"/>
<keyword evidence="1 2" id="KW-0238">DNA-binding</keyword>
<dbReference type="InterPro" id="IPR027417">
    <property type="entry name" value="P-loop_NTPase"/>
</dbReference>
<dbReference type="Gene3D" id="1.10.10.10">
    <property type="entry name" value="Winged helix-like DNA-binding domain superfamily/Winged helix DNA-binding domain"/>
    <property type="match status" value="1"/>
</dbReference>
<dbReference type="CDD" id="cd00383">
    <property type="entry name" value="trans_reg_C"/>
    <property type="match status" value="1"/>
</dbReference>
<dbReference type="PROSITE" id="PS51755">
    <property type="entry name" value="OMPR_PHOB"/>
    <property type="match status" value="1"/>
</dbReference>
<evidence type="ECO:0000313" key="4">
    <source>
        <dbReference type="EMBL" id="RON20862.1"/>
    </source>
</evidence>
<dbReference type="Pfam" id="PF00931">
    <property type="entry name" value="NB-ARC"/>
    <property type="match status" value="1"/>
</dbReference>
<dbReference type="InterPro" id="IPR001867">
    <property type="entry name" value="OmpR/PhoB-type_DNA-bd"/>
</dbReference>
<reference evidence="4 5" key="1">
    <citation type="submission" date="2016-10" db="EMBL/GenBank/DDBJ databases">
        <title>Comparative genome analysis of multiple Pseudomonas spp. focuses on biocontrol and plant growth promoting traits.</title>
        <authorList>
            <person name="Tao X.-Y."/>
            <person name="Taylor C.G."/>
        </authorList>
    </citation>
    <scope>NUCLEOTIDE SEQUENCE [LARGE SCALE GENOMIC DNA]</scope>
    <source>
        <strain evidence="4 5">38D7</strain>
    </source>
</reference>
<comment type="caution">
    <text evidence="4">The sequence shown here is derived from an EMBL/GenBank/DDBJ whole genome shotgun (WGS) entry which is preliminary data.</text>
</comment>
<dbReference type="GO" id="GO:0000160">
    <property type="term" value="P:phosphorelay signal transduction system"/>
    <property type="evidence" value="ECO:0007669"/>
    <property type="project" value="InterPro"/>
</dbReference>
<organism evidence="4 5">
    <name type="scientific">Pseudomonas brassicacearum</name>
    <dbReference type="NCBI Taxonomy" id="930166"/>
    <lineage>
        <taxon>Bacteria</taxon>
        <taxon>Pseudomonadati</taxon>
        <taxon>Pseudomonadota</taxon>
        <taxon>Gammaproteobacteria</taxon>
        <taxon>Pseudomonadales</taxon>
        <taxon>Pseudomonadaceae</taxon>
        <taxon>Pseudomonas</taxon>
    </lineage>
</organism>
<dbReference type="InterPro" id="IPR058852">
    <property type="entry name" value="HTH_77"/>
</dbReference>
<name>A0A423I621_9PSED</name>
<dbReference type="InterPro" id="IPR002182">
    <property type="entry name" value="NB-ARC"/>
</dbReference>
<dbReference type="SUPFAM" id="SSF52540">
    <property type="entry name" value="P-loop containing nucleoside triphosphate hydrolases"/>
    <property type="match status" value="1"/>
</dbReference>
<dbReference type="Pfam" id="PF25872">
    <property type="entry name" value="HTH_77"/>
    <property type="match status" value="1"/>
</dbReference>